<proteinExistence type="predicted"/>
<accession>A0A1H9P7F6</accession>
<feature type="compositionally biased region" description="Low complexity" evidence="1">
    <location>
        <begin position="42"/>
        <end position="80"/>
    </location>
</feature>
<dbReference type="Proteomes" id="UP000199114">
    <property type="component" value="Unassembled WGS sequence"/>
</dbReference>
<name>A0A1H9P7F6_9EURY</name>
<dbReference type="PROSITE" id="PS51257">
    <property type="entry name" value="PROKAR_LIPOPROTEIN"/>
    <property type="match status" value="1"/>
</dbReference>
<evidence type="ECO:0008006" key="4">
    <source>
        <dbReference type="Google" id="ProtNLM"/>
    </source>
</evidence>
<dbReference type="STRING" id="1186196.SAMN04489841_3885"/>
<dbReference type="AlphaFoldDB" id="A0A1H9P7F6"/>
<protein>
    <recommendedName>
        <fullName evidence="4">Alpha/beta hydrolase family protein</fullName>
    </recommendedName>
</protein>
<evidence type="ECO:0000313" key="3">
    <source>
        <dbReference type="Proteomes" id="UP000199114"/>
    </source>
</evidence>
<organism evidence="2 3">
    <name type="scientific">Natrinema salaciae</name>
    <dbReference type="NCBI Taxonomy" id="1186196"/>
    <lineage>
        <taxon>Archaea</taxon>
        <taxon>Methanobacteriati</taxon>
        <taxon>Methanobacteriota</taxon>
        <taxon>Stenosarchaea group</taxon>
        <taxon>Halobacteria</taxon>
        <taxon>Halobacteriales</taxon>
        <taxon>Natrialbaceae</taxon>
        <taxon>Natrinema</taxon>
    </lineage>
</organism>
<reference evidence="3" key="1">
    <citation type="submission" date="2016-10" db="EMBL/GenBank/DDBJ databases">
        <authorList>
            <person name="Varghese N."/>
            <person name="Submissions S."/>
        </authorList>
    </citation>
    <scope>NUCLEOTIDE SEQUENCE [LARGE SCALE GENOMIC DNA]</scope>
    <source>
        <strain evidence="3">DSM 25055</strain>
    </source>
</reference>
<sequence>MRSNTSNRRQFFARTAVVSCTIGLAGCLSGGSKRNDGRDSQTTTPNEESETSTTENTDSTNETRTETSSSPETSDSTTESVRTVSFEAPHGATIEATSYGSGDCGVVLVPQINMDKESWQPQAEMIADMGHLALAIDEDPDNRSESVRGAVRYLDEQRGVSTRILVGASTGGEAIVAANAKTDVTVDGTITLSAAGGADHASELHGRSLFVVSEGDDDRFVRLARELHQGAPEPKQLIEYDGSAHGQRIFDSEYGTELRDQIRTFVSRICGP</sequence>
<keyword evidence="3" id="KW-1185">Reference proteome</keyword>
<evidence type="ECO:0000256" key="1">
    <source>
        <dbReference type="SAM" id="MobiDB-lite"/>
    </source>
</evidence>
<gene>
    <name evidence="2" type="ORF">SAMN04489841_3885</name>
</gene>
<dbReference type="InterPro" id="IPR029058">
    <property type="entry name" value="AB_hydrolase_fold"/>
</dbReference>
<feature type="region of interest" description="Disordered" evidence="1">
    <location>
        <begin position="28"/>
        <end position="83"/>
    </location>
</feature>
<dbReference type="Gene3D" id="3.40.50.1820">
    <property type="entry name" value="alpha/beta hydrolase"/>
    <property type="match status" value="1"/>
</dbReference>
<dbReference type="EMBL" id="FOFD01000005">
    <property type="protein sequence ID" value="SER44021.1"/>
    <property type="molecule type" value="Genomic_DNA"/>
</dbReference>
<dbReference type="SUPFAM" id="SSF53474">
    <property type="entry name" value="alpha/beta-Hydrolases"/>
    <property type="match status" value="1"/>
</dbReference>
<evidence type="ECO:0000313" key="2">
    <source>
        <dbReference type="EMBL" id="SER44021.1"/>
    </source>
</evidence>